<organism evidence="1 2">
    <name type="scientific">Bradyrhizobium hipponense</name>
    <dbReference type="NCBI Taxonomy" id="2605638"/>
    <lineage>
        <taxon>Bacteria</taxon>
        <taxon>Pseudomonadati</taxon>
        <taxon>Pseudomonadota</taxon>
        <taxon>Alphaproteobacteria</taxon>
        <taxon>Hyphomicrobiales</taxon>
        <taxon>Nitrobacteraceae</taxon>
        <taxon>Bradyrhizobium</taxon>
    </lineage>
</organism>
<comment type="caution">
    <text evidence="1">The sequence shown here is derived from an EMBL/GenBank/DDBJ whole genome shotgun (WGS) entry which is preliminary data.</text>
</comment>
<evidence type="ECO:0000313" key="2">
    <source>
        <dbReference type="Proteomes" id="UP000324797"/>
    </source>
</evidence>
<dbReference type="EMBL" id="VSTH01000019">
    <property type="protein sequence ID" value="TYO67278.1"/>
    <property type="molecule type" value="Genomic_DNA"/>
</dbReference>
<keyword evidence="2" id="KW-1185">Reference proteome</keyword>
<dbReference type="Proteomes" id="UP000324797">
    <property type="component" value="Unassembled WGS sequence"/>
</dbReference>
<protein>
    <submittedName>
        <fullName evidence="1">Uncharacterized protein</fullName>
    </submittedName>
</protein>
<dbReference type="AlphaFoldDB" id="A0A5S4YT17"/>
<sequence>MRTRGNFELLNFEKCLLAGATTMNLQCACLRLAVPSTPPAPAVKTSVQELPKASNDNHGIWPFLPFPLGWYATS</sequence>
<name>A0A5S4YT17_9BRAD</name>
<proteinExistence type="predicted"/>
<gene>
    <name evidence="1" type="ORF">FXV83_06595</name>
</gene>
<evidence type="ECO:0000313" key="1">
    <source>
        <dbReference type="EMBL" id="TYO67278.1"/>
    </source>
</evidence>
<accession>A0A5S4YT17</accession>
<reference evidence="1 2" key="1">
    <citation type="submission" date="2019-08" db="EMBL/GenBank/DDBJ databases">
        <title>Bradyrhizobium hipponensis sp. nov., a rhizobium isolated from a Lupinus angustifolius root nodule in Tunisia.</title>
        <authorList>
            <person name="Off K."/>
            <person name="Rejili M."/>
            <person name="Mars M."/>
            <person name="Brachmann A."/>
            <person name="Marin M."/>
        </authorList>
    </citation>
    <scope>NUCLEOTIDE SEQUENCE [LARGE SCALE GENOMIC DNA]</scope>
    <source>
        <strain evidence="2">aSej3</strain>
    </source>
</reference>